<dbReference type="Gene3D" id="3.30.70.270">
    <property type="match status" value="1"/>
</dbReference>
<keyword evidence="3" id="KW-1185">Reference proteome</keyword>
<reference evidence="2" key="1">
    <citation type="submission" date="2023-07" db="EMBL/GenBank/DDBJ databases">
        <title>A chromosome-level genome assembly of Lolium multiflorum.</title>
        <authorList>
            <person name="Chen Y."/>
            <person name="Copetti D."/>
            <person name="Kolliker R."/>
            <person name="Studer B."/>
        </authorList>
    </citation>
    <scope>NUCLEOTIDE SEQUENCE</scope>
    <source>
        <strain evidence="2">02402/16</strain>
        <tissue evidence="2">Leaf</tissue>
    </source>
</reference>
<dbReference type="Proteomes" id="UP001231189">
    <property type="component" value="Unassembled WGS sequence"/>
</dbReference>
<feature type="transmembrane region" description="Helical" evidence="1">
    <location>
        <begin position="49"/>
        <end position="74"/>
    </location>
</feature>
<dbReference type="Gene3D" id="3.10.10.10">
    <property type="entry name" value="HIV Type 1 Reverse Transcriptase, subunit A, domain 1"/>
    <property type="match status" value="1"/>
</dbReference>
<keyword evidence="1" id="KW-0812">Transmembrane</keyword>
<protein>
    <submittedName>
        <fullName evidence="2">Uncharacterized protein</fullName>
    </submittedName>
</protein>
<feature type="transmembrane region" description="Helical" evidence="1">
    <location>
        <begin position="80"/>
        <end position="102"/>
    </location>
</feature>
<dbReference type="InterPro" id="IPR043128">
    <property type="entry name" value="Rev_trsase/Diguanyl_cyclase"/>
</dbReference>
<name>A0AAD8VKK0_LOLMU</name>
<keyword evidence="1" id="KW-1133">Transmembrane helix</keyword>
<organism evidence="2 3">
    <name type="scientific">Lolium multiflorum</name>
    <name type="common">Italian ryegrass</name>
    <name type="synonym">Lolium perenne subsp. multiflorum</name>
    <dbReference type="NCBI Taxonomy" id="4521"/>
    <lineage>
        <taxon>Eukaryota</taxon>
        <taxon>Viridiplantae</taxon>
        <taxon>Streptophyta</taxon>
        <taxon>Embryophyta</taxon>
        <taxon>Tracheophyta</taxon>
        <taxon>Spermatophyta</taxon>
        <taxon>Magnoliopsida</taxon>
        <taxon>Liliopsida</taxon>
        <taxon>Poales</taxon>
        <taxon>Poaceae</taxon>
        <taxon>BOP clade</taxon>
        <taxon>Pooideae</taxon>
        <taxon>Poodae</taxon>
        <taxon>Poeae</taxon>
        <taxon>Poeae Chloroplast Group 2 (Poeae type)</taxon>
        <taxon>Loliodinae</taxon>
        <taxon>Loliinae</taxon>
        <taxon>Lolium</taxon>
    </lineage>
</organism>
<dbReference type="AlphaFoldDB" id="A0AAD8VKK0"/>
<dbReference type="InterPro" id="IPR053134">
    <property type="entry name" value="RNA-dir_DNA_polymerase"/>
</dbReference>
<proteinExistence type="predicted"/>
<comment type="caution">
    <text evidence="2">The sequence shown here is derived from an EMBL/GenBank/DDBJ whole genome shotgun (WGS) entry which is preliminary data.</text>
</comment>
<accession>A0AAD8VKK0</accession>
<dbReference type="EMBL" id="JAUUTY010000007">
    <property type="protein sequence ID" value="KAK1611132.1"/>
    <property type="molecule type" value="Genomic_DNA"/>
</dbReference>
<dbReference type="InterPro" id="IPR043502">
    <property type="entry name" value="DNA/RNA_pol_sf"/>
</dbReference>
<sequence length="438" mass="47822">MYAFKIRAPIFSRGQLGFRGKCGKFHTLLAKGVGLVSCGTLLGFRRSVILVHGLGAVLLFVLVLALASFAARAVLPGPLILPPVILQIIDPLAVAIGMGGFARVGSDGLHAYPCILSLGARDPAAVTSSALAAASFHVRGLFRLLDRVGTSWLPCRILRPSWSSGVLPLIAVADAVITVFLPLRGQVSLAQQPPTRNPPMKACIAVRLSTFSHSFLVANHRVQPAKDGVLLEVAEPNTSWTNKHHGGHHRVILSGNEISGLCLRLHLRSRWWWEICEGARKMFFRLLIGVAPAAGSGFGGSFWWWSPPSFRLLRAQVAAYVAMLIPLRPMGPGFRQDCDVEGVAEDAKLGVVAMEHGFIRELKEAEWVANPVMVPKKDTTALRMYIDYTDLNKHFPKDHIPLPHIDQIVDSTAGCDRLSFLDAYSGYNQIKLKKEDQS</sequence>
<keyword evidence="1" id="KW-0472">Membrane</keyword>
<dbReference type="PANTHER" id="PTHR24559">
    <property type="entry name" value="TRANSPOSON TY3-I GAG-POL POLYPROTEIN"/>
    <property type="match status" value="1"/>
</dbReference>
<evidence type="ECO:0000256" key="1">
    <source>
        <dbReference type="SAM" id="Phobius"/>
    </source>
</evidence>
<dbReference type="PANTHER" id="PTHR24559:SF444">
    <property type="entry name" value="REVERSE TRANSCRIPTASE DOMAIN-CONTAINING PROTEIN"/>
    <property type="match status" value="1"/>
</dbReference>
<gene>
    <name evidence="2" type="ORF">QYE76_034805</name>
</gene>
<feature type="transmembrane region" description="Helical" evidence="1">
    <location>
        <begin position="283"/>
        <end position="305"/>
    </location>
</feature>
<dbReference type="SUPFAM" id="SSF56672">
    <property type="entry name" value="DNA/RNA polymerases"/>
    <property type="match status" value="1"/>
</dbReference>
<evidence type="ECO:0000313" key="3">
    <source>
        <dbReference type="Proteomes" id="UP001231189"/>
    </source>
</evidence>
<evidence type="ECO:0000313" key="2">
    <source>
        <dbReference type="EMBL" id="KAK1611132.1"/>
    </source>
</evidence>